<evidence type="ECO:0000313" key="3">
    <source>
        <dbReference type="Proteomes" id="UP000242367"/>
    </source>
</evidence>
<keyword evidence="3" id="KW-1185">Reference proteome</keyword>
<comment type="caution">
    <text evidence="2">The sequence shown here is derived from an EMBL/GenBank/DDBJ whole genome shotgun (WGS) entry which is preliminary data.</text>
</comment>
<accession>A0A2P4ULX2</accession>
<dbReference type="Proteomes" id="UP000242367">
    <property type="component" value="Unassembled WGS sequence"/>
</dbReference>
<dbReference type="EMBL" id="MTBP01000001">
    <property type="protein sequence ID" value="POM26053.1"/>
    <property type="molecule type" value="Genomic_DNA"/>
</dbReference>
<name>A0A2P4ULX2_9ACTN</name>
<proteinExistence type="predicted"/>
<dbReference type="AlphaFoldDB" id="A0A2P4ULX2"/>
<evidence type="ECO:0000313" key="2">
    <source>
        <dbReference type="EMBL" id="POM26053.1"/>
    </source>
</evidence>
<evidence type="ECO:0000256" key="1">
    <source>
        <dbReference type="SAM" id="MobiDB-lite"/>
    </source>
</evidence>
<feature type="region of interest" description="Disordered" evidence="1">
    <location>
        <begin position="76"/>
        <end position="99"/>
    </location>
</feature>
<sequence length="118" mass="12996">MHSVDDHSPWSDPTAEPDVAARGLEAYGRSLTASPVHVWCGKHTGSWWAFLDGRLIERPTALGVRQEIEAMFSSAHRTGEAAMTPHIPVRADRDAGRQPRRRGHFFRALFAGRPAVAG</sequence>
<protein>
    <submittedName>
        <fullName evidence="2">Uncharacterized protein</fullName>
    </submittedName>
</protein>
<reference evidence="2 3" key="1">
    <citation type="journal article" date="2017" name="Chemistry">
        <title>Isolation, Biosynthesis and Chemical Modifications of Rubterolones A-F: Rare Tropolone Alkaloids from Actinomadura sp. 5-2.</title>
        <authorList>
            <person name="Guo H."/>
            <person name="Benndorf R."/>
            <person name="Leichnitz D."/>
            <person name="Klassen J.L."/>
            <person name="Vollmers J."/>
            <person name="Gorls H."/>
            <person name="Steinacker M."/>
            <person name="Weigel C."/>
            <person name="Dahse H.M."/>
            <person name="Kaster A.K."/>
            <person name="de Beer Z.W."/>
            <person name="Poulsen M."/>
            <person name="Beemelmanns C."/>
        </authorList>
    </citation>
    <scope>NUCLEOTIDE SEQUENCE [LARGE SCALE GENOMIC DNA]</scope>
    <source>
        <strain evidence="2 3">5-2</strain>
    </source>
</reference>
<gene>
    <name evidence="2" type="ORF">BTM25_04370</name>
</gene>
<organism evidence="2 3">
    <name type="scientific">Actinomadura rubteroloni</name>
    <dbReference type="NCBI Taxonomy" id="1926885"/>
    <lineage>
        <taxon>Bacteria</taxon>
        <taxon>Bacillati</taxon>
        <taxon>Actinomycetota</taxon>
        <taxon>Actinomycetes</taxon>
        <taxon>Streptosporangiales</taxon>
        <taxon>Thermomonosporaceae</taxon>
        <taxon>Actinomadura</taxon>
    </lineage>
</organism>